<reference evidence="3 4" key="1">
    <citation type="journal article" date="2019" name="Int. J. Syst. Evol. Microbiol.">
        <title>The Global Catalogue of Microorganisms (GCM) 10K type strain sequencing project: providing services to taxonomists for standard genome sequencing and annotation.</title>
        <authorList>
            <consortium name="The Broad Institute Genomics Platform"/>
            <consortium name="The Broad Institute Genome Sequencing Center for Infectious Disease"/>
            <person name="Wu L."/>
            <person name="Ma J."/>
        </authorList>
    </citation>
    <scope>NUCLEOTIDE SEQUENCE [LARGE SCALE GENOMIC DNA]</scope>
    <source>
        <strain evidence="3 4">JCM 3325</strain>
    </source>
</reference>
<evidence type="ECO:0000256" key="1">
    <source>
        <dbReference type="SAM" id="MobiDB-lite"/>
    </source>
</evidence>
<dbReference type="Proteomes" id="UP001501231">
    <property type="component" value="Unassembled WGS sequence"/>
</dbReference>
<feature type="region of interest" description="Disordered" evidence="1">
    <location>
        <begin position="1"/>
        <end position="23"/>
    </location>
</feature>
<keyword evidence="4" id="KW-1185">Reference proteome</keyword>
<dbReference type="EMBL" id="BAAARW010000020">
    <property type="protein sequence ID" value="GAA2435772.1"/>
    <property type="molecule type" value="Genomic_DNA"/>
</dbReference>
<protein>
    <submittedName>
        <fullName evidence="3">DUF397 domain-containing protein</fullName>
    </submittedName>
</protein>
<sequence>MRTRPEQNGVRWRKSSRSSGNGQCVEVAALEGRVGVRDSKAPAAGHLTISRTAFADLVTRVRRGNLAP</sequence>
<dbReference type="Pfam" id="PF04149">
    <property type="entry name" value="DUF397"/>
    <property type="match status" value="1"/>
</dbReference>
<dbReference type="InterPro" id="IPR007278">
    <property type="entry name" value="DUF397"/>
</dbReference>
<feature type="domain" description="DUF397" evidence="2">
    <location>
        <begin position="11"/>
        <end position="62"/>
    </location>
</feature>
<proteinExistence type="predicted"/>
<dbReference type="RefSeq" id="WP_344593142.1">
    <property type="nucleotide sequence ID" value="NZ_BAAARW010000020.1"/>
</dbReference>
<gene>
    <name evidence="3" type="ORF">GCM10010191_58090</name>
</gene>
<accession>A0ABN3JRA6</accession>
<organism evidence="3 4">
    <name type="scientific">Actinomadura vinacea</name>
    <dbReference type="NCBI Taxonomy" id="115336"/>
    <lineage>
        <taxon>Bacteria</taxon>
        <taxon>Bacillati</taxon>
        <taxon>Actinomycetota</taxon>
        <taxon>Actinomycetes</taxon>
        <taxon>Streptosporangiales</taxon>
        <taxon>Thermomonosporaceae</taxon>
        <taxon>Actinomadura</taxon>
    </lineage>
</organism>
<name>A0ABN3JRA6_9ACTN</name>
<evidence type="ECO:0000259" key="2">
    <source>
        <dbReference type="Pfam" id="PF04149"/>
    </source>
</evidence>
<comment type="caution">
    <text evidence="3">The sequence shown here is derived from an EMBL/GenBank/DDBJ whole genome shotgun (WGS) entry which is preliminary data.</text>
</comment>
<evidence type="ECO:0000313" key="3">
    <source>
        <dbReference type="EMBL" id="GAA2435772.1"/>
    </source>
</evidence>
<evidence type="ECO:0000313" key="4">
    <source>
        <dbReference type="Proteomes" id="UP001501231"/>
    </source>
</evidence>